<feature type="compositionally biased region" description="Basic and acidic residues" evidence="1">
    <location>
        <begin position="52"/>
        <end position="64"/>
    </location>
</feature>
<name>A0A6A7AQT1_9PLEO</name>
<keyword evidence="4" id="KW-1185">Reference proteome</keyword>
<dbReference type="OrthoDB" id="10653774at2759"/>
<feature type="transmembrane region" description="Helical" evidence="2">
    <location>
        <begin position="377"/>
        <end position="394"/>
    </location>
</feature>
<dbReference type="AlphaFoldDB" id="A0A6A7AQT1"/>
<keyword evidence="2" id="KW-0472">Membrane</keyword>
<organism evidence="3 4">
    <name type="scientific">Plenodomus tracheiphilus IPT5</name>
    <dbReference type="NCBI Taxonomy" id="1408161"/>
    <lineage>
        <taxon>Eukaryota</taxon>
        <taxon>Fungi</taxon>
        <taxon>Dikarya</taxon>
        <taxon>Ascomycota</taxon>
        <taxon>Pezizomycotina</taxon>
        <taxon>Dothideomycetes</taxon>
        <taxon>Pleosporomycetidae</taxon>
        <taxon>Pleosporales</taxon>
        <taxon>Pleosporineae</taxon>
        <taxon>Leptosphaeriaceae</taxon>
        <taxon>Plenodomus</taxon>
    </lineage>
</organism>
<dbReference type="EMBL" id="MU006354">
    <property type="protein sequence ID" value="KAF2845094.1"/>
    <property type="molecule type" value="Genomic_DNA"/>
</dbReference>
<reference evidence="3" key="1">
    <citation type="submission" date="2020-01" db="EMBL/GenBank/DDBJ databases">
        <authorList>
            <consortium name="DOE Joint Genome Institute"/>
            <person name="Haridas S."/>
            <person name="Albert R."/>
            <person name="Binder M."/>
            <person name="Bloem J."/>
            <person name="Labutti K."/>
            <person name="Salamov A."/>
            <person name="Andreopoulos B."/>
            <person name="Baker S.E."/>
            <person name="Barry K."/>
            <person name="Bills G."/>
            <person name="Bluhm B.H."/>
            <person name="Cannon C."/>
            <person name="Castanera R."/>
            <person name="Culley D.E."/>
            <person name="Daum C."/>
            <person name="Ezra D."/>
            <person name="Gonzalez J.B."/>
            <person name="Henrissat B."/>
            <person name="Kuo A."/>
            <person name="Liang C."/>
            <person name="Lipzen A."/>
            <person name="Lutzoni F."/>
            <person name="Magnuson J."/>
            <person name="Mondo S."/>
            <person name="Nolan M."/>
            <person name="Ohm R."/>
            <person name="Pangilinan J."/>
            <person name="Park H.-J."/>
            <person name="Ramirez L."/>
            <person name="Alfaro M."/>
            <person name="Sun H."/>
            <person name="Tritt A."/>
            <person name="Yoshinaga Y."/>
            <person name="Zwiers L.-H."/>
            <person name="Turgeon B.G."/>
            <person name="Goodwin S.B."/>
            <person name="Spatafora J.W."/>
            <person name="Crous P.W."/>
            <person name="Grigoriev I.V."/>
        </authorList>
    </citation>
    <scope>NUCLEOTIDE SEQUENCE</scope>
    <source>
        <strain evidence="3">IPT5</strain>
    </source>
</reference>
<accession>A0A6A7AQT1</accession>
<feature type="region of interest" description="Disordered" evidence="1">
    <location>
        <begin position="1"/>
        <end position="36"/>
    </location>
</feature>
<evidence type="ECO:0000313" key="3">
    <source>
        <dbReference type="EMBL" id="KAF2845094.1"/>
    </source>
</evidence>
<feature type="compositionally biased region" description="Acidic residues" evidence="1">
    <location>
        <begin position="72"/>
        <end position="96"/>
    </location>
</feature>
<evidence type="ECO:0000256" key="1">
    <source>
        <dbReference type="SAM" id="MobiDB-lite"/>
    </source>
</evidence>
<gene>
    <name evidence="3" type="ORF">T440DRAFT_545654</name>
</gene>
<evidence type="ECO:0000313" key="4">
    <source>
        <dbReference type="Proteomes" id="UP000799423"/>
    </source>
</evidence>
<evidence type="ECO:0000256" key="2">
    <source>
        <dbReference type="SAM" id="Phobius"/>
    </source>
</evidence>
<dbReference type="Proteomes" id="UP000799423">
    <property type="component" value="Unassembled WGS sequence"/>
</dbReference>
<keyword evidence="2" id="KW-0812">Transmembrane</keyword>
<feature type="region of interest" description="Disordered" evidence="1">
    <location>
        <begin position="49"/>
        <end position="126"/>
    </location>
</feature>
<feature type="transmembrane region" description="Helical" evidence="2">
    <location>
        <begin position="350"/>
        <end position="370"/>
    </location>
</feature>
<protein>
    <submittedName>
        <fullName evidence="3">Uncharacterized protein</fullName>
    </submittedName>
</protein>
<keyword evidence="2" id="KW-1133">Transmembrane helix</keyword>
<proteinExistence type="predicted"/>
<sequence length="441" mass="46261">MLTYRGWPGAGEDTGAGDDENDGKGNGDGVGDGVKDGVIAGEEELTAVDIVDNSKEVSPTRDDDVATNDIENAGEVEADDVPADDDIAANDVDNPDEFGTTRDDDLAANSVDSAEDVDAGRDDGVAVDNVEGRLELRAVEVPEEAVEEDTMEAREILIEESLDGAIGEGCDGTIEEALDGTTEEALEEAIGEALGKPIGDELEEACSNALDEAIEYVLSEVAMEELNEAKEETLNEVAKGPASDDREATVDEGKVVDELKEPTTGIPKPFNEVVLNGAAEDAPAGPIRDAWIPSPVEGLTTTPSEAPIVDKVVVKDLEDNDVLTAGNPPFIDEAIVRVVAIVEVAAFTDVGPTTLLVAVECTVTITVFVGKLHEQNVFAILLAAFVTYTFFLMARLGEPSIAGGVWTPRLTTTVTVVLGVGYFFAQKLEAAASLARGARIG</sequence>
<feature type="transmembrane region" description="Helical" evidence="2">
    <location>
        <begin position="406"/>
        <end position="425"/>
    </location>
</feature>